<reference evidence="4" key="1">
    <citation type="submission" date="2024-04" db="EMBL/GenBank/DDBJ databases">
        <title>Salinicola lusitanus LLJ914,a marine bacterium isolated from the Okinawa Trough.</title>
        <authorList>
            <person name="Li J."/>
        </authorList>
    </citation>
    <scope>NUCLEOTIDE SEQUENCE [LARGE SCALE GENOMIC DNA]</scope>
</reference>
<feature type="transmembrane region" description="Helical" evidence="2">
    <location>
        <begin position="294"/>
        <end position="309"/>
    </location>
</feature>
<evidence type="ECO:0000313" key="3">
    <source>
        <dbReference type="EMBL" id="KAK7912397.1"/>
    </source>
</evidence>
<dbReference type="PANTHER" id="PTHR13723">
    <property type="entry name" value="ADAMTS A DISINTEGRIN AND METALLOPROTEASE WITH THROMBOSPONDIN MOTIFS PROTEASE"/>
    <property type="match status" value="1"/>
</dbReference>
<keyword evidence="4" id="KW-1185">Reference proteome</keyword>
<accession>A0AAW0P7Q2</accession>
<organism evidence="3 4">
    <name type="scientific">Mugilogobius chulae</name>
    <name type="common">yellowstripe goby</name>
    <dbReference type="NCBI Taxonomy" id="88201"/>
    <lineage>
        <taxon>Eukaryota</taxon>
        <taxon>Metazoa</taxon>
        <taxon>Chordata</taxon>
        <taxon>Craniata</taxon>
        <taxon>Vertebrata</taxon>
        <taxon>Euteleostomi</taxon>
        <taxon>Actinopterygii</taxon>
        <taxon>Neopterygii</taxon>
        <taxon>Teleostei</taxon>
        <taxon>Neoteleostei</taxon>
        <taxon>Acanthomorphata</taxon>
        <taxon>Gobiaria</taxon>
        <taxon>Gobiiformes</taxon>
        <taxon>Gobioidei</taxon>
        <taxon>Gobiidae</taxon>
        <taxon>Gobionellinae</taxon>
        <taxon>Mugilogobius</taxon>
    </lineage>
</organism>
<evidence type="ECO:0000313" key="4">
    <source>
        <dbReference type="Proteomes" id="UP001460270"/>
    </source>
</evidence>
<dbReference type="PANTHER" id="PTHR13723:SF310">
    <property type="entry name" value="ADAMTS-LIKE 5"/>
    <property type="match status" value="1"/>
</dbReference>
<feature type="transmembrane region" description="Helical" evidence="2">
    <location>
        <begin position="262"/>
        <end position="282"/>
    </location>
</feature>
<keyword evidence="2" id="KW-0472">Membrane</keyword>
<feature type="region of interest" description="Disordered" evidence="1">
    <location>
        <begin position="128"/>
        <end position="163"/>
    </location>
</feature>
<evidence type="ECO:0000256" key="1">
    <source>
        <dbReference type="SAM" id="MobiDB-lite"/>
    </source>
</evidence>
<dbReference type="GO" id="GO:0031012">
    <property type="term" value="C:extracellular matrix"/>
    <property type="evidence" value="ECO:0007669"/>
    <property type="project" value="TreeGrafter"/>
</dbReference>
<dbReference type="Proteomes" id="UP001460270">
    <property type="component" value="Unassembled WGS sequence"/>
</dbReference>
<dbReference type="EMBL" id="JBBPFD010000009">
    <property type="protein sequence ID" value="KAK7912397.1"/>
    <property type="molecule type" value="Genomic_DNA"/>
</dbReference>
<dbReference type="InterPro" id="IPR050439">
    <property type="entry name" value="ADAMTS_ADAMTS-like"/>
</dbReference>
<feature type="compositionally biased region" description="Gly residues" evidence="1">
    <location>
        <begin position="130"/>
        <end position="144"/>
    </location>
</feature>
<sequence>MREGNKGRKQGKERSQARGGVVCLFSELWRRSFSPSENLCLQKPGDGPCPGEARLYKICNTKSCPAGSEDFRELQCRAFNHRPLLSGSTFTWMPFHSGSNPCELSCLAEGHRFYLNFGKVLDGTSCGADPGSGPGSGPGPGSDPGSGSSPGSDPGPGSGPGSGLESVCVNGRCLDLLGPGPGPESWSWVLVPVLVLGPGPGSWSRSWVLVQHKGDWRVPGPERSDSPGPDRGLWTERALVLGVEPLLLHSSGVSFLCQNCLWFLWFMVPVVHGSCGSWFLWFMVPVVHGSSGSWFLRFMVPVVMVPVVHGSSGSWFLWFMVPVVHGSCGSWFLWFMVPQVNVPVVHGSCGSWFLRLMVPVVHGSCGSWCSSGTVSLEPNSAPEAKLASDC</sequence>
<dbReference type="GO" id="GO:0006508">
    <property type="term" value="P:proteolysis"/>
    <property type="evidence" value="ECO:0007669"/>
    <property type="project" value="TreeGrafter"/>
</dbReference>
<proteinExistence type="predicted"/>
<dbReference type="GO" id="GO:0030198">
    <property type="term" value="P:extracellular matrix organization"/>
    <property type="evidence" value="ECO:0007669"/>
    <property type="project" value="TreeGrafter"/>
</dbReference>
<dbReference type="GO" id="GO:0004222">
    <property type="term" value="F:metalloendopeptidase activity"/>
    <property type="evidence" value="ECO:0007669"/>
    <property type="project" value="TreeGrafter"/>
</dbReference>
<feature type="transmembrane region" description="Helical" evidence="2">
    <location>
        <begin position="315"/>
        <end position="337"/>
    </location>
</feature>
<name>A0AAW0P7Q2_9GOBI</name>
<protein>
    <submittedName>
        <fullName evidence="3">Uncharacterized protein</fullName>
    </submittedName>
</protein>
<keyword evidence="2" id="KW-0812">Transmembrane</keyword>
<dbReference type="AlphaFoldDB" id="A0AAW0P7Q2"/>
<keyword evidence="2" id="KW-1133">Transmembrane helix</keyword>
<evidence type="ECO:0000256" key="2">
    <source>
        <dbReference type="SAM" id="Phobius"/>
    </source>
</evidence>
<gene>
    <name evidence="3" type="ORF">WMY93_012608</name>
</gene>
<comment type="caution">
    <text evidence="3">The sequence shown here is derived from an EMBL/GenBank/DDBJ whole genome shotgun (WGS) entry which is preliminary data.</text>
</comment>